<dbReference type="PROSITE" id="PS50987">
    <property type="entry name" value="HTH_ARSR_2"/>
    <property type="match status" value="1"/>
</dbReference>
<dbReference type="InterPro" id="IPR001763">
    <property type="entry name" value="Rhodanese-like_dom"/>
</dbReference>
<evidence type="ECO:0000259" key="2">
    <source>
        <dbReference type="PROSITE" id="PS50987"/>
    </source>
</evidence>
<keyword evidence="3" id="KW-0614">Plasmid</keyword>
<dbReference type="InterPro" id="IPR050229">
    <property type="entry name" value="GlpE_sulfurtransferase"/>
</dbReference>
<dbReference type="CDD" id="cd00090">
    <property type="entry name" value="HTH_ARSR"/>
    <property type="match status" value="1"/>
</dbReference>
<dbReference type="Gene3D" id="1.10.10.10">
    <property type="entry name" value="Winged helix-like DNA-binding domain superfamily/Winged helix DNA-binding domain"/>
    <property type="match status" value="1"/>
</dbReference>
<accession>A0AAE6ENN5</accession>
<dbReference type="Pfam" id="PF01022">
    <property type="entry name" value="HTH_5"/>
    <property type="match status" value="1"/>
</dbReference>
<dbReference type="GO" id="GO:0003700">
    <property type="term" value="F:DNA-binding transcription factor activity"/>
    <property type="evidence" value="ECO:0007669"/>
    <property type="project" value="InterPro"/>
</dbReference>
<dbReference type="SUPFAM" id="SSF52821">
    <property type="entry name" value="Rhodanese/Cell cycle control phosphatase"/>
    <property type="match status" value="1"/>
</dbReference>
<dbReference type="PROSITE" id="PS50206">
    <property type="entry name" value="RHODANESE_3"/>
    <property type="match status" value="1"/>
</dbReference>
<dbReference type="NCBIfam" id="NF033788">
    <property type="entry name" value="HTH_metalloreg"/>
    <property type="match status" value="1"/>
</dbReference>
<evidence type="ECO:0000259" key="1">
    <source>
        <dbReference type="PROSITE" id="PS50206"/>
    </source>
</evidence>
<dbReference type="InterPro" id="IPR036873">
    <property type="entry name" value="Rhodanese-like_dom_sf"/>
</dbReference>
<dbReference type="EMBL" id="CP039909">
    <property type="protein sequence ID" value="QCM03826.1"/>
    <property type="molecule type" value="Genomic_DNA"/>
</dbReference>
<dbReference type="CDD" id="cd00158">
    <property type="entry name" value="RHOD"/>
    <property type="match status" value="1"/>
</dbReference>
<protein>
    <submittedName>
        <fullName evidence="3">Metalloregulator ArsR/SmtB family transcription factor</fullName>
    </submittedName>
</protein>
<dbReference type="PRINTS" id="PR00778">
    <property type="entry name" value="HTHARSR"/>
</dbReference>
<gene>
    <name evidence="3" type="ORF">CFBP6624_26170</name>
</gene>
<dbReference type="AlphaFoldDB" id="A0AAE6ENN5"/>
<dbReference type="InterPro" id="IPR001845">
    <property type="entry name" value="HTH_ArsR_DNA-bd_dom"/>
</dbReference>
<dbReference type="SMART" id="SM00450">
    <property type="entry name" value="RHOD"/>
    <property type="match status" value="1"/>
</dbReference>
<dbReference type="InterPro" id="IPR036388">
    <property type="entry name" value="WH-like_DNA-bd_sf"/>
</dbReference>
<dbReference type="SMART" id="SM00418">
    <property type="entry name" value="HTH_ARSR"/>
    <property type="match status" value="1"/>
</dbReference>
<dbReference type="Pfam" id="PF00581">
    <property type="entry name" value="Rhodanese"/>
    <property type="match status" value="1"/>
</dbReference>
<dbReference type="InterPro" id="IPR011991">
    <property type="entry name" value="ArsR-like_HTH"/>
</dbReference>
<dbReference type="RefSeq" id="WP_052820458.1">
    <property type="nucleotide sequence ID" value="NZ_CP039909.1"/>
</dbReference>
<sequence length="226" mass="25542">MASAKSLIFAELAEIAGTIGHPLRLELIEQVSQGERSVERLSVLIGQSMANTSQHLKHLRRSGFVQSRRDGKRVLYRLGDGPVVPLLTALRHYAEHSRAAVRDIVSDYLHRLDRLEPISREDLVARLREDNITVLDVRPKEEFDLGRIPGAVNVPLDEIEKRLSELPLETEIVAYCRGPYCVLSFEAVATLREKGYRVRRLEDGFPEWLDAGLSVEYKIPVPPSPM</sequence>
<dbReference type="PANTHER" id="PTHR43031:SF1">
    <property type="entry name" value="PYRIDINE NUCLEOTIDE-DISULPHIDE OXIDOREDUCTASE"/>
    <property type="match status" value="1"/>
</dbReference>
<dbReference type="Gene3D" id="3.40.250.10">
    <property type="entry name" value="Rhodanese-like domain"/>
    <property type="match status" value="1"/>
</dbReference>
<reference evidence="3 4" key="1">
    <citation type="submission" date="2019-04" db="EMBL/GenBank/DDBJ databases">
        <title>Complete genome sequence of Agrobacterium tumefaciens CFBP6624.</title>
        <authorList>
            <person name="Haryono M."/>
            <person name="Lin Y.-C."/>
            <person name="Lai E.-M."/>
            <person name="Kuo C.-H."/>
        </authorList>
    </citation>
    <scope>NUCLEOTIDE SEQUENCE [LARGE SCALE GENOMIC DNA]</scope>
    <source>
        <strain evidence="3 4">CFBP6624</strain>
        <plasmid evidence="4">patcfbp6624</plasmid>
    </source>
</reference>
<dbReference type="PANTHER" id="PTHR43031">
    <property type="entry name" value="FAD-DEPENDENT OXIDOREDUCTASE"/>
    <property type="match status" value="1"/>
</dbReference>
<feature type="domain" description="Rhodanese" evidence="1">
    <location>
        <begin position="128"/>
        <end position="217"/>
    </location>
</feature>
<proteinExistence type="predicted"/>
<feature type="domain" description="HTH arsR-type" evidence="2">
    <location>
        <begin position="4"/>
        <end position="98"/>
    </location>
</feature>
<dbReference type="SUPFAM" id="SSF46785">
    <property type="entry name" value="Winged helix' DNA-binding domain"/>
    <property type="match status" value="1"/>
</dbReference>
<name>A0AAE6ENN5_AGRTU</name>
<dbReference type="InterPro" id="IPR036390">
    <property type="entry name" value="WH_DNA-bd_sf"/>
</dbReference>
<organism evidence="3 4">
    <name type="scientific">Agrobacterium tumefaciens</name>
    <dbReference type="NCBI Taxonomy" id="358"/>
    <lineage>
        <taxon>Bacteria</taxon>
        <taxon>Pseudomonadati</taxon>
        <taxon>Pseudomonadota</taxon>
        <taxon>Alphaproteobacteria</taxon>
        <taxon>Hyphomicrobiales</taxon>
        <taxon>Rhizobiaceae</taxon>
        <taxon>Rhizobium/Agrobacterium group</taxon>
        <taxon>Agrobacterium</taxon>
        <taxon>Agrobacterium tumefaciens complex</taxon>
    </lineage>
</organism>
<geneLocation type="plasmid" evidence="4">
    <name>patcfbp6624</name>
</geneLocation>
<evidence type="ECO:0000313" key="4">
    <source>
        <dbReference type="Proteomes" id="UP000298646"/>
    </source>
</evidence>
<evidence type="ECO:0000313" key="3">
    <source>
        <dbReference type="EMBL" id="QCM03826.1"/>
    </source>
</evidence>
<dbReference type="Proteomes" id="UP000298646">
    <property type="component" value="Plasmid pAtCFBP6624"/>
</dbReference>